<organism evidence="2 3">
    <name type="scientific">Vigna radiata var. radiata</name>
    <name type="common">Mung bean</name>
    <name type="synonym">Phaseolus aureus</name>
    <dbReference type="NCBI Taxonomy" id="3916"/>
    <lineage>
        <taxon>Eukaryota</taxon>
        <taxon>Viridiplantae</taxon>
        <taxon>Streptophyta</taxon>
        <taxon>Embryophyta</taxon>
        <taxon>Tracheophyta</taxon>
        <taxon>Spermatophyta</taxon>
        <taxon>Magnoliopsida</taxon>
        <taxon>eudicotyledons</taxon>
        <taxon>Gunneridae</taxon>
        <taxon>Pentapetalae</taxon>
        <taxon>rosids</taxon>
        <taxon>fabids</taxon>
        <taxon>Fabales</taxon>
        <taxon>Fabaceae</taxon>
        <taxon>Papilionoideae</taxon>
        <taxon>50 kb inversion clade</taxon>
        <taxon>NPAAA clade</taxon>
        <taxon>indigoferoid/millettioid clade</taxon>
        <taxon>Phaseoleae</taxon>
        <taxon>Vigna</taxon>
    </lineage>
</organism>
<dbReference type="RefSeq" id="XP_014493429.1">
    <property type="nucleotide sequence ID" value="XM_014637943.2"/>
</dbReference>
<dbReference type="KEGG" id="vra:106755733"/>
<evidence type="ECO:0000256" key="1">
    <source>
        <dbReference type="SAM" id="Coils"/>
    </source>
</evidence>
<evidence type="ECO:0000313" key="3">
    <source>
        <dbReference type="RefSeq" id="XP_014493429.1"/>
    </source>
</evidence>
<dbReference type="Proteomes" id="UP000087766">
    <property type="component" value="Chromosome 2"/>
</dbReference>
<keyword evidence="2" id="KW-1185">Reference proteome</keyword>
<reference evidence="3" key="2">
    <citation type="submission" date="2025-08" db="UniProtKB">
        <authorList>
            <consortium name="RefSeq"/>
        </authorList>
    </citation>
    <scope>IDENTIFICATION</scope>
    <source>
        <tissue evidence="3">Leaf</tissue>
    </source>
</reference>
<feature type="coiled-coil region" evidence="1">
    <location>
        <begin position="93"/>
        <end position="120"/>
    </location>
</feature>
<keyword evidence="1" id="KW-0175">Coiled coil</keyword>
<sequence length="188" mass="20614">MIMEILVIAYDSANFFIEFLYQVQDLHSITPDYLLEVSGGSNTSSFLSVENPIIRAAMNMDGVARIGGCSREEASGKVDESCPSAVAAAVEKIRRNNHKIRSLRDEIAAVRQKLSDLRNTRKYKRYRSGHEAGVAVEGEGNEFATGDAHEQAAVEELGAAVEGEGNGFAKRRCQHITALRDEILPSKD</sequence>
<proteinExistence type="predicted"/>
<reference evidence="2" key="1">
    <citation type="journal article" date="2014" name="Nat. Commun.">
        <title>Genome sequence of mungbean and insights into evolution within Vigna species.</title>
        <authorList>
            <person name="Kang Y.J."/>
            <person name="Kim S.K."/>
            <person name="Kim M.Y."/>
            <person name="Lestari P."/>
            <person name="Kim K.H."/>
            <person name="Ha B.K."/>
            <person name="Jun T.H."/>
            <person name="Hwang W.J."/>
            <person name="Lee T."/>
            <person name="Lee J."/>
            <person name="Shim S."/>
            <person name="Yoon M.Y."/>
            <person name="Jang Y.E."/>
            <person name="Han K.S."/>
            <person name="Taeprayoon P."/>
            <person name="Yoon N."/>
            <person name="Somta P."/>
            <person name="Tanya P."/>
            <person name="Kim K.S."/>
            <person name="Gwag J.G."/>
            <person name="Moon J.K."/>
            <person name="Lee Y.H."/>
            <person name="Park B.S."/>
            <person name="Bombarely A."/>
            <person name="Doyle J.J."/>
            <person name="Jackson S.A."/>
            <person name="Schafleitner R."/>
            <person name="Srinives P."/>
            <person name="Varshney R.K."/>
            <person name="Lee S.H."/>
        </authorList>
    </citation>
    <scope>NUCLEOTIDE SEQUENCE [LARGE SCALE GENOMIC DNA]</scope>
    <source>
        <strain evidence="2">cv. VC1973A</strain>
    </source>
</reference>
<name>A0A1S3TI29_VIGRR</name>
<protein>
    <submittedName>
        <fullName evidence="3">Uncharacterized protein LOC106755733 isoform X1</fullName>
    </submittedName>
</protein>
<evidence type="ECO:0000313" key="2">
    <source>
        <dbReference type="Proteomes" id="UP000087766"/>
    </source>
</evidence>
<dbReference type="GeneID" id="106755733"/>
<accession>A0A1S3TI29</accession>
<dbReference type="AlphaFoldDB" id="A0A1S3TI29"/>
<gene>
    <name evidence="3" type="primary">LOC106755733</name>
</gene>